<evidence type="ECO:0000256" key="1">
    <source>
        <dbReference type="ARBA" id="ARBA00022737"/>
    </source>
</evidence>
<dbReference type="Proteomes" id="UP001501353">
    <property type="component" value="Unassembled WGS sequence"/>
</dbReference>
<proteinExistence type="predicted"/>
<dbReference type="SUPFAM" id="SSF48403">
    <property type="entry name" value="Ankyrin repeat"/>
    <property type="match status" value="1"/>
</dbReference>
<reference evidence="5" key="1">
    <citation type="journal article" date="2019" name="Int. J. Syst. Evol. Microbiol.">
        <title>The Global Catalogue of Microorganisms (GCM) 10K type strain sequencing project: providing services to taxonomists for standard genome sequencing and annotation.</title>
        <authorList>
            <consortium name="The Broad Institute Genomics Platform"/>
            <consortium name="The Broad Institute Genome Sequencing Center for Infectious Disease"/>
            <person name="Wu L."/>
            <person name="Ma J."/>
        </authorList>
    </citation>
    <scope>NUCLEOTIDE SEQUENCE [LARGE SCALE GENOMIC DNA]</scope>
    <source>
        <strain evidence="5">JCM 16673</strain>
    </source>
</reference>
<gene>
    <name evidence="4" type="ORF">GCM10022212_35540</name>
</gene>
<keyword evidence="2" id="KW-0040">ANK repeat</keyword>
<keyword evidence="1" id="KW-0677">Repeat</keyword>
<dbReference type="InterPro" id="IPR002110">
    <property type="entry name" value="Ankyrin_rpt"/>
</dbReference>
<protein>
    <recommendedName>
        <fullName evidence="6">Ankyrin repeat domain-containing protein</fullName>
    </recommendedName>
</protein>
<evidence type="ECO:0008006" key="6">
    <source>
        <dbReference type="Google" id="ProtNLM"/>
    </source>
</evidence>
<evidence type="ECO:0000256" key="2">
    <source>
        <dbReference type="PROSITE-ProRule" id="PRU00023"/>
    </source>
</evidence>
<evidence type="ECO:0000313" key="5">
    <source>
        <dbReference type="Proteomes" id="UP001501353"/>
    </source>
</evidence>
<sequence>MDAIRRLSQQYRQQAVDAGSPDTTTAPLIPAGPGSSPATAGSASMRGRVHDLLGRNRPITRLLSSYGLATPRLRHFSDAQVDTVGAALAYLVPQPTTNSHAMEQHIVNACTFGTGHQFSAVLRLIEEGIINPHSVGPAQANLLCEMAAHGTESAEPNAVSLDTRVRMLVRHGADPYRCDSRDRSPLEVAWSDNRDDGATVGDALLSAGFNPRVTDFRGTTMLHRAAVDDNLTLMGHWFAAALPVNLRDPDRVTPLMAAAAMNRAVSVRALLTHPDIEVDAVDREGFTALHCAIFSGQLDAVALLLEHGANPLLRTTCWATPLKLAETIAASRDLPALFDLVQRATTAGQR</sequence>
<dbReference type="InterPro" id="IPR036770">
    <property type="entry name" value="Ankyrin_rpt-contain_sf"/>
</dbReference>
<feature type="compositionally biased region" description="Low complexity" evidence="3">
    <location>
        <begin position="31"/>
        <end position="43"/>
    </location>
</feature>
<dbReference type="Gene3D" id="1.25.40.20">
    <property type="entry name" value="Ankyrin repeat-containing domain"/>
    <property type="match status" value="3"/>
</dbReference>
<dbReference type="SMART" id="SM00248">
    <property type="entry name" value="ANK"/>
    <property type="match status" value="2"/>
</dbReference>
<accession>A0ABP7U0T2</accession>
<keyword evidence="5" id="KW-1185">Reference proteome</keyword>
<comment type="caution">
    <text evidence="4">The sequence shown here is derived from an EMBL/GenBank/DDBJ whole genome shotgun (WGS) entry which is preliminary data.</text>
</comment>
<dbReference type="RefSeq" id="WP_344765425.1">
    <property type="nucleotide sequence ID" value="NZ_BAAAZE010000014.1"/>
</dbReference>
<organism evidence="4 5">
    <name type="scientific">Actimicrobium antarcticum</name>
    <dbReference type="NCBI Taxonomy" id="1051899"/>
    <lineage>
        <taxon>Bacteria</taxon>
        <taxon>Pseudomonadati</taxon>
        <taxon>Pseudomonadota</taxon>
        <taxon>Betaproteobacteria</taxon>
        <taxon>Burkholderiales</taxon>
        <taxon>Oxalobacteraceae</taxon>
        <taxon>Actimicrobium</taxon>
    </lineage>
</organism>
<dbReference type="PROSITE" id="PS50088">
    <property type="entry name" value="ANK_REPEAT"/>
    <property type="match status" value="1"/>
</dbReference>
<dbReference type="Pfam" id="PF12796">
    <property type="entry name" value="Ank_2"/>
    <property type="match status" value="1"/>
</dbReference>
<evidence type="ECO:0000313" key="4">
    <source>
        <dbReference type="EMBL" id="GAA4033287.1"/>
    </source>
</evidence>
<dbReference type="EMBL" id="BAAAZE010000014">
    <property type="protein sequence ID" value="GAA4033287.1"/>
    <property type="molecule type" value="Genomic_DNA"/>
</dbReference>
<feature type="repeat" description="ANK" evidence="2">
    <location>
        <begin position="284"/>
        <end position="316"/>
    </location>
</feature>
<dbReference type="PROSITE" id="PS50297">
    <property type="entry name" value="ANK_REP_REGION"/>
    <property type="match status" value="1"/>
</dbReference>
<feature type="region of interest" description="Disordered" evidence="3">
    <location>
        <begin position="1"/>
        <end position="43"/>
    </location>
</feature>
<name>A0ABP7U0T2_9BURK</name>
<evidence type="ECO:0000256" key="3">
    <source>
        <dbReference type="SAM" id="MobiDB-lite"/>
    </source>
</evidence>
<dbReference type="PANTHER" id="PTHR24161">
    <property type="entry name" value="ANK_REP_REGION DOMAIN-CONTAINING PROTEIN-RELATED"/>
    <property type="match status" value="1"/>
</dbReference>
<dbReference type="PANTHER" id="PTHR24161:SF85">
    <property type="entry name" value="PALMITOYLTRANSFERASE HIP14"/>
    <property type="match status" value="1"/>
</dbReference>